<reference evidence="1 2" key="1">
    <citation type="journal article" date="2013" name="PLoS Genet.">
        <title>The genome and development-dependent transcriptomes of Pyronema confluens: a window into fungal evolution.</title>
        <authorList>
            <person name="Traeger S."/>
            <person name="Altegoer F."/>
            <person name="Freitag M."/>
            <person name="Gabaldon T."/>
            <person name="Kempken F."/>
            <person name="Kumar A."/>
            <person name="Marcet-Houben M."/>
            <person name="Poggeler S."/>
            <person name="Stajich J.E."/>
            <person name="Nowrousian M."/>
        </authorList>
    </citation>
    <scope>NUCLEOTIDE SEQUENCE [LARGE SCALE GENOMIC DNA]</scope>
    <source>
        <strain evidence="2">CBS 100304</strain>
        <tissue evidence="1">Vegetative mycelium</tissue>
    </source>
</reference>
<sequence>MPTPDYSIFYRCVATRRRVTPNSSHQHSSRRYHIYTTIHYGRVRTASSWVNYVQMNFMGCIRHGDHATYMSELACIYEAFGHARDSGRRANTSESRARRRFFRRIVMRSDRV</sequence>
<organism evidence="1 2">
    <name type="scientific">Pyronema omphalodes (strain CBS 100304)</name>
    <name type="common">Pyronema confluens</name>
    <dbReference type="NCBI Taxonomy" id="1076935"/>
    <lineage>
        <taxon>Eukaryota</taxon>
        <taxon>Fungi</taxon>
        <taxon>Dikarya</taxon>
        <taxon>Ascomycota</taxon>
        <taxon>Pezizomycotina</taxon>
        <taxon>Pezizomycetes</taxon>
        <taxon>Pezizales</taxon>
        <taxon>Pyronemataceae</taxon>
        <taxon>Pyronema</taxon>
    </lineage>
</organism>
<proteinExistence type="predicted"/>
<protein>
    <submittedName>
        <fullName evidence="1">Uncharacterized protein</fullName>
    </submittedName>
</protein>
<name>U4LV75_PYROM</name>
<dbReference type="Proteomes" id="UP000018144">
    <property type="component" value="Unassembled WGS sequence"/>
</dbReference>
<dbReference type="EMBL" id="HF935799">
    <property type="protein sequence ID" value="CCX32281.1"/>
    <property type="molecule type" value="Genomic_DNA"/>
</dbReference>
<gene>
    <name evidence="1" type="ORF">PCON_12901</name>
</gene>
<keyword evidence="2" id="KW-1185">Reference proteome</keyword>
<evidence type="ECO:0000313" key="1">
    <source>
        <dbReference type="EMBL" id="CCX32281.1"/>
    </source>
</evidence>
<accession>U4LV75</accession>
<evidence type="ECO:0000313" key="2">
    <source>
        <dbReference type="Proteomes" id="UP000018144"/>
    </source>
</evidence>
<dbReference type="AlphaFoldDB" id="U4LV75"/>